<organism evidence="11 12">
    <name type="scientific">Ascodesmis nigricans</name>
    <dbReference type="NCBI Taxonomy" id="341454"/>
    <lineage>
        <taxon>Eukaryota</taxon>
        <taxon>Fungi</taxon>
        <taxon>Dikarya</taxon>
        <taxon>Ascomycota</taxon>
        <taxon>Pezizomycotina</taxon>
        <taxon>Pezizomycetes</taxon>
        <taxon>Pezizales</taxon>
        <taxon>Ascodesmidaceae</taxon>
        <taxon>Ascodesmis</taxon>
    </lineage>
</organism>
<gene>
    <name evidence="11" type="ORF">EX30DRAFT_308382</name>
</gene>
<dbReference type="InterPro" id="IPR003616">
    <property type="entry name" value="Post-SET_dom"/>
</dbReference>
<dbReference type="GO" id="GO:0005694">
    <property type="term" value="C:chromosome"/>
    <property type="evidence" value="ECO:0007669"/>
    <property type="project" value="UniProtKB-SubCell"/>
</dbReference>
<dbReference type="Gene3D" id="2.170.270.10">
    <property type="entry name" value="SET domain"/>
    <property type="match status" value="1"/>
</dbReference>
<dbReference type="PROSITE" id="PS50867">
    <property type="entry name" value="PRE_SET"/>
    <property type="match status" value="1"/>
</dbReference>
<keyword evidence="6" id="KW-0479">Metal-binding</keyword>
<evidence type="ECO:0000256" key="6">
    <source>
        <dbReference type="ARBA" id="ARBA00022723"/>
    </source>
</evidence>
<dbReference type="GO" id="GO:0032259">
    <property type="term" value="P:methylation"/>
    <property type="evidence" value="ECO:0007669"/>
    <property type="project" value="UniProtKB-KW"/>
</dbReference>
<dbReference type="InterPro" id="IPR007728">
    <property type="entry name" value="Pre-SET_dom"/>
</dbReference>
<evidence type="ECO:0000256" key="2">
    <source>
        <dbReference type="ARBA" id="ARBA00022454"/>
    </source>
</evidence>
<evidence type="ECO:0000256" key="7">
    <source>
        <dbReference type="ARBA" id="ARBA00022833"/>
    </source>
</evidence>
<dbReference type="SMART" id="SM00317">
    <property type="entry name" value="SET"/>
    <property type="match status" value="1"/>
</dbReference>
<reference evidence="11 12" key="1">
    <citation type="submission" date="2019-04" db="EMBL/GenBank/DDBJ databases">
        <title>Comparative genomics and transcriptomics to analyze fruiting body development in filamentous ascomycetes.</title>
        <authorList>
            <consortium name="DOE Joint Genome Institute"/>
            <person name="Lutkenhaus R."/>
            <person name="Traeger S."/>
            <person name="Breuer J."/>
            <person name="Kuo A."/>
            <person name="Lipzen A."/>
            <person name="Pangilinan J."/>
            <person name="Dilworth D."/>
            <person name="Sandor L."/>
            <person name="Poggeler S."/>
            <person name="Barry K."/>
            <person name="Grigoriev I.V."/>
            <person name="Nowrousian M."/>
        </authorList>
    </citation>
    <scope>NUCLEOTIDE SEQUENCE [LARGE SCALE GENOMIC DNA]</scope>
    <source>
        <strain evidence="11 12">CBS 389.68</strain>
    </source>
</reference>
<dbReference type="OrthoDB" id="308383at2759"/>
<accession>A0A4S2MT76</accession>
<evidence type="ECO:0000313" key="11">
    <source>
        <dbReference type="EMBL" id="TGZ79688.1"/>
    </source>
</evidence>
<keyword evidence="12" id="KW-1185">Reference proteome</keyword>
<dbReference type="EMBL" id="ML220129">
    <property type="protein sequence ID" value="TGZ79688.1"/>
    <property type="molecule type" value="Genomic_DNA"/>
</dbReference>
<keyword evidence="7" id="KW-0862">Zinc</keyword>
<keyword evidence="5" id="KW-0949">S-adenosyl-L-methionine</keyword>
<name>A0A4S2MT76_9PEZI</name>
<comment type="subcellular location">
    <subcellularLocation>
        <location evidence="1">Chromosome</location>
    </subcellularLocation>
</comment>
<protein>
    <submittedName>
        <fullName evidence="11">SET domain-containing protein</fullName>
    </submittedName>
</protein>
<evidence type="ECO:0000256" key="1">
    <source>
        <dbReference type="ARBA" id="ARBA00004286"/>
    </source>
</evidence>
<dbReference type="InterPro" id="IPR001214">
    <property type="entry name" value="SET_dom"/>
</dbReference>
<evidence type="ECO:0000259" key="8">
    <source>
        <dbReference type="PROSITE" id="PS50280"/>
    </source>
</evidence>
<evidence type="ECO:0000259" key="10">
    <source>
        <dbReference type="PROSITE" id="PS50868"/>
    </source>
</evidence>
<dbReference type="SMART" id="SM00468">
    <property type="entry name" value="PreSET"/>
    <property type="match status" value="1"/>
</dbReference>
<dbReference type="PROSITE" id="PS50868">
    <property type="entry name" value="POST_SET"/>
    <property type="match status" value="1"/>
</dbReference>
<evidence type="ECO:0000256" key="3">
    <source>
        <dbReference type="ARBA" id="ARBA00022603"/>
    </source>
</evidence>
<keyword evidence="4" id="KW-0808">Transferase</keyword>
<dbReference type="GO" id="GO:0042054">
    <property type="term" value="F:histone methyltransferase activity"/>
    <property type="evidence" value="ECO:0007669"/>
    <property type="project" value="InterPro"/>
</dbReference>
<evidence type="ECO:0000256" key="5">
    <source>
        <dbReference type="ARBA" id="ARBA00022691"/>
    </source>
</evidence>
<evidence type="ECO:0000256" key="4">
    <source>
        <dbReference type="ARBA" id="ARBA00022679"/>
    </source>
</evidence>
<dbReference type="GO" id="GO:0005634">
    <property type="term" value="C:nucleus"/>
    <property type="evidence" value="ECO:0007669"/>
    <property type="project" value="InterPro"/>
</dbReference>
<dbReference type="STRING" id="341454.A0A4S2MT76"/>
<keyword evidence="2" id="KW-0158">Chromosome</keyword>
<dbReference type="InParanoid" id="A0A4S2MT76"/>
<dbReference type="GO" id="GO:0008270">
    <property type="term" value="F:zinc ion binding"/>
    <property type="evidence" value="ECO:0007669"/>
    <property type="project" value="InterPro"/>
</dbReference>
<dbReference type="InterPro" id="IPR046341">
    <property type="entry name" value="SET_dom_sf"/>
</dbReference>
<keyword evidence="3" id="KW-0489">Methyltransferase</keyword>
<dbReference type="PANTHER" id="PTHR46223:SF3">
    <property type="entry name" value="HISTONE-LYSINE N-METHYLTRANSFERASE SET-23"/>
    <property type="match status" value="1"/>
</dbReference>
<feature type="domain" description="Post-SET" evidence="10">
    <location>
        <begin position="305"/>
        <end position="321"/>
    </location>
</feature>
<dbReference type="Pfam" id="PF05033">
    <property type="entry name" value="Pre-SET"/>
    <property type="match status" value="1"/>
</dbReference>
<dbReference type="Pfam" id="PF00856">
    <property type="entry name" value="SET"/>
    <property type="match status" value="1"/>
</dbReference>
<evidence type="ECO:0000259" key="9">
    <source>
        <dbReference type="PROSITE" id="PS50867"/>
    </source>
</evidence>
<dbReference type="Proteomes" id="UP000298138">
    <property type="component" value="Unassembled WGS sequence"/>
</dbReference>
<feature type="domain" description="SET" evidence="8">
    <location>
        <begin position="156"/>
        <end position="292"/>
    </location>
</feature>
<dbReference type="PROSITE" id="PS50280">
    <property type="entry name" value="SET"/>
    <property type="match status" value="1"/>
</dbReference>
<sequence>MISVVNGRLADIPKPGPSLPDVLKHPDYSTFMAKLSALPGPPITIRNEFDSTKPSPPLDFEFMEDLKLGEGVPEWDSSASFGCSCGLGGCENNPECECLEKLDMDESHSPFAELSYTKSQRLCPGHCNTKIIYECNPVCDCGPNCGNKVVGRGRQVPLEIFMTPENKGWGLRCPEALHKGTFIGKYLGEVVTHEEATKRAIDGDTRGSSYLFDLDFFTEGHEEDGDEGREVENYSIDGRLCGSYTRFINHSCDPNTDVYVVVSYRRDSIVYDLAMFTNRDLQPWEEITFSYTEGPAPVGPEGKTKTWPCHCGASNCRGELW</sequence>
<proteinExistence type="predicted"/>
<dbReference type="InterPro" id="IPR050973">
    <property type="entry name" value="H3K9_Histone-Lys_N-MTase"/>
</dbReference>
<evidence type="ECO:0000313" key="12">
    <source>
        <dbReference type="Proteomes" id="UP000298138"/>
    </source>
</evidence>
<dbReference type="PANTHER" id="PTHR46223">
    <property type="entry name" value="HISTONE-LYSINE N-METHYLTRANSFERASE SUV39H"/>
    <property type="match status" value="1"/>
</dbReference>
<dbReference type="AlphaFoldDB" id="A0A4S2MT76"/>
<dbReference type="SUPFAM" id="SSF82199">
    <property type="entry name" value="SET domain"/>
    <property type="match status" value="1"/>
</dbReference>
<feature type="domain" description="Pre-SET" evidence="9">
    <location>
        <begin position="81"/>
        <end position="153"/>
    </location>
</feature>